<feature type="domain" description="Glyoxalase-like" evidence="1">
    <location>
        <begin position="4"/>
        <end position="182"/>
    </location>
</feature>
<proteinExistence type="predicted"/>
<dbReference type="Proteomes" id="UP001254257">
    <property type="component" value="Unassembled WGS sequence"/>
</dbReference>
<organism evidence="2 3">
    <name type="scientific">Bosea rubneri</name>
    <dbReference type="NCBI Taxonomy" id="3075434"/>
    <lineage>
        <taxon>Bacteria</taxon>
        <taxon>Pseudomonadati</taxon>
        <taxon>Pseudomonadota</taxon>
        <taxon>Alphaproteobacteria</taxon>
        <taxon>Hyphomicrobiales</taxon>
        <taxon>Boseaceae</taxon>
        <taxon>Bosea</taxon>
    </lineage>
</organism>
<evidence type="ECO:0000313" key="3">
    <source>
        <dbReference type="Proteomes" id="UP001254257"/>
    </source>
</evidence>
<keyword evidence="3" id="KW-1185">Reference proteome</keyword>
<sequence>MLKLDHLTVIAPTLAEGAAHVRACLDLDVPFGQRHLYMGTHNHLLQLGGGVYLEIVALDPEGRAPGRARWFGLDDQKRVRADWEEGRRLRGWVARTDAIDAVLAGRGGMFGRKVALPANDPAFDFAIPDDGALPLDGTMPSIIDRRGKPRSMAAIADLGARLRGFCLAHPEPETIAALYRELAVEGAPVLTQGPRLRYRAQIETPTGLKDLT</sequence>
<accession>A0ABU3SCD4</accession>
<comment type="caution">
    <text evidence="2">The sequence shown here is derived from an EMBL/GenBank/DDBJ whole genome shotgun (WGS) entry which is preliminary data.</text>
</comment>
<dbReference type="Gene3D" id="3.10.180.10">
    <property type="entry name" value="2,3-Dihydroxybiphenyl 1,2-Dioxygenase, domain 1"/>
    <property type="match status" value="1"/>
</dbReference>
<dbReference type="InterPro" id="IPR029068">
    <property type="entry name" value="Glyas_Bleomycin-R_OHBP_Dase"/>
</dbReference>
<dbReference type="InterPro" id="IPR025870">
    <property type="entry name" value="Glyoxalase-like_dom"/>
</dbReference>
<protein>
    <submittedName>
        <fullName evidence="2">VOC family protein</fullName>
    </submittedName>
</protein>
<dbReference type="EMBL" id="JAWDID010000040">
    <property type="protein sequence ID" value="MDU0342437.1"/>
    <property type="molecule type" value="Genomic_DNA"/>
</dbReference>
<dbReference type="RefSeq" id="WP_316020210.1">
    <property type="nucleotide sequence ID" value="NZ_JAWDID010000040.1"/>
</dbReference>
<name>A0ABU3SCD4_9HYPH</name>
<reference evidence="2 3" key="1">
    <citation type="submission" date="2023-09" db="EMBL/GenBank/DDBJ databases">
        <title>Whole genome shotgun sequencing (WGS) of Bosea sp. ZW T0_25, isolated from stored onions (Allium cepa).</title>
        <authorList>
            <person name="Stoll D.A."/>
            <person name="Huch M."/>
        </authorList>
    </citation>
    <scope>NUCLEOTIDE SEQUENCE [LARGE SCALE GENOMIC DNA]</scope>
    <source>
        <strain evidence="2 3">ZW T0_25</strain>
    </source>
</reference>
<evidence type="ECO:0000313" key="2">
    <source>
        <dbReference type="EMBL" id="MDU0342437.1"/>
    </source>
</evidence>
<evidence type="ECO:0000259" key="1">
    <source>
        <dbReference type="Pfam" id="PF13468"/>
    </source>
</evidence>
<dbReference type="Pfam" id="PF13468">
    <property type="entry name" value="Glyoxalase_3"/>
    <property type="match status" value="1"/>
</dbReference>
<gene>
    <name evidence="2" type="ORF">RKE40_21275</name>
</gene>